<protein>
    <submittedName>
        <fullName evidence="1">Uncharacterized protein</fullName>
    </submittedName>
</protein>
<dbReference type="RefSeq" id="WP_191684092.1">
    <property type="nucleotide sequence ID" value="NZ_JACSQW010000005.1"/>
</dbReference>
<sequence length="288" mass="33595">MDNDKELTFYWKRLGKQLSKLDKETIKKIVTEYYENKAKVKDIVAKYHLNILNSKLVSEFPPIVTDEKCKYDDELMIVDPHSRDSLGLNREPYCPVCGHKNSPYCRCKNCLEEERKYFQGLRNKIRKTYLIPKEKISVEDLTLRDRLLLAAVLRTGLNEDTTKILGSKLEEGKLSPLADMNKDILASLVSKKIIVVDPESSLDAFVDEDFPETYYIYEVNYLLNIEDKDDNHNQLIETLEYPESKEFFLEPKVSLGLWRELALAECKEYLNYRMNAVGFKFNPGKKPI</sequence>
<keyword evidence="2" id="KW-1185">Reference proteome</keyword>
<gene>
    <name evidence="1" type="ORF">H9564_03210</name>
</gene>
<dbReference type="EMBL" id="JACSQW010000005">
    <property type="protein sequence ID" value="MBD7894731.1"/>
    <property type="molecule type" value="Genomic_DNA"/>
</dbReference>
<accession>A0ABR8PBS2</accession>
<evidence type="ECO:0000313" key="1">
    <source>
        <dbReference type="EMBL" id="MBD7894731.1"/>
    </source>
</evidence>
<reference evidence="1 2" key="1">
    <citation type="submission" date="2020-08" db="EMBL/GenBank/DDBJ databases">
        <title>A Genomic Blueprint of the Chicken Gut Microbiome.</title>
        <authorList>
            <person name="Gilroy R."/>
            <person name="Ravi A."/>
            <person name="Getino M."/>
            <person name="Pursley I."/>
            <person name="Horton D.L."/>
            <person name="Alikhan N.-F."/>
            <person name="Baker D."/>
            <person name="Gharbi K."/>
            <person name="Hall N."/>
            <person name="Watson M."/>
            <person name="Adriaenssens E.M."/>
            <person name="Foster-Nyarko E."/>
            <person name="Jarju S."/>
            <person name="Secka A."/>
            <person name="Antonio M."/>
            <person name="Oren A."/>
            <person name="Chaudhuri R."/>
            <person name="La Ragione R.M."/>
            <person name="Hildebrand F."/>
            <person name="Pallen M.J."/>
        </authorList>
    </citation>
    <scope>NUCLEOTIDE SEQUENCE [LARGE SCALE GENOMIC DNA]</scope>
    <source>
        <strain evidence="1 2">Sa3CUN2</strain>
    </source>
</reference>
<dbReference type="Proteomes" id="UP000616837">
    <property type="component" value="Unassembled WGS sequence"/>
</dbReference>
<evidence type="ECO:0000313" key="2">
    <source>
        <dbReference type="Proteomes" id="UP000616837"/>
    </source>
</evidence>
<name>A0ABR8PBS2_9LACO</name>
<organism evidence="1 2">
    <name type="scientific">Limosilactobacillus avistercoris</name>
    <dbReference type="NCBI Taxonomy" id="2762243"/>
    <lineage>
        <taxon>Bacteria</taxon>
        <taxon>Bacillati</taxon>
        <taxon>Bacillota</taxon>
        <taxon>Bacilli</taxon>
        <taxon>Lactobacillales</taxon>
        <taxon>Lactobacillaceae</taxon>
        <taxon>Limosilactobacillus</taxon>
    </lineage>
</organism>
<comment type="caution">
    <text evidence="1">The sequence shown here is derived from an EMBL/GenBank/DDBJ whole genome shotgun (WGS) entry which is preliminary data.</text>
</comment>
<proteinExistence type="predicted"/>